<dbReference type="EMBL" id="WIXP02000001">
    <property type="protein sequence ID" value="KAF6215786.1"/>
    <property type="molecule type" value="Genomic_DNA"/>
</dbReference>
<dbReference type="SUPFAM" id="SSF103473">
    <property type="entry name" value="MFS general substrate transporter"/>
    <property type="match status" value="1"/>
</dbReference>
<feature type="transmembrane region" description="Helical" evidence="11">
    <location>
        <begin position="187"/>
        <end position="207"/>
    </location>
</feature>
<feature type="transmembrane region" description="Helical" evidence="11">
    <location>
        <begin position="360"/>
        <end position="377"/>
    </location>
</feature>
<reference evidence="13" key="1">
    <citation type="journal article" date="2021" name="Mol. Ecol. Resour.">
        <title>Apolygus lucorum genome provides insights into omnivorousness and mesophyll feeding.</title>
        <authorList>
            <person name="Liu Y."/>
            <person name="Liu H."/>
            <person name="Wang H."/>
            <person name="Huang T."/>
            <person name="Liu B."/>
            <person name="Yang B."/>
            <person name="Yin L."/>
            <person name="Li B."/>
            <person name="Zhang Y."/>
            <person name="Zhang S."/>
            <person name="Jiang F."/>
            <person name="Zhang X."/>
            <person name="Ren Y."/>
            <person name="Wang B."/>
            <person name="Wang S."/>
            <person name="Lu Y."/>
            <person name="Wu K."/>
            <person name="Fan W."/>
            <person name="Wang G."/>
        </authorList>
    </citation>
    <scope>NUCLEOTIDE SEQUENCE</scope>
    <source>
        <strain evidence="13">12Hb</strain>
    </source>
</reference>
<feature type="transmembrane region" description="Helical" evidence="11">
    <location>
        <begin position="150"/>
        <end position="175"/>
    </location>
</feature>
<gene>
    <name evidence="13" type="ORF">GE061_000121</name>
</gene>
<keyword evidence="14" id="KW-1185">Reference proteome</keyword>
<dbReference type="PROSITE" id="PS50850">
    <property type="entry name" value="MFS"/>
    <property type="match status" value="1"/>
</dbReference>
<feature type="transmembrane region" description="Helical" evidence="11">
    <location>
        <begin position="29"/>
        <end position="49"/>
    </location>
</feature>
<feature type="transmembrane region" description="Helical" evidence="11">
    <location>
        <begin position="124"/>
        <end position="144"/>
    </location>
</feature>
<feature type="transmembrane region" description="Helical" evidence="11">
    <location>
        <begin position="456"/>
        <end position="478"/>
    </location>
</feature>
<sequence length="521" mass="56813">MTREIPIGIKLLRAIQSACFPSVNINSHVWYRVGIFTLTFLSYTCYHASRKPISVVKSYFNQSCQNMTPPPDLDANDTTWCDWAPFYGPDAGTLLGTLDSAFLFAYAAAMFVSGFIAERMSLRYFLTAGMITSGIYCYLFGIAHKLEIHFVWYYILVQMFGGIVESSGWPGVVAVMGNWYGGNRRGLIMGIWNSHTSVGNIFGTLVAAKMLNYDWGYSFMVPGVIIAGMGLINFLFLVEHPADVGLSSDTPEPPPPLYQPSASSDHLDDSASSDTELLPEAERTHTRSYTKGDEKRPSTTSNSDEAPIGISEALWIPGVVEFSLCLFFAKLVCYTFMYWLPYYISASTTFSSELSADVSTIFDVGGIAGGIFAGALTDYTGKSATVCSGMLIISIPLMFVYSSYGSHSMELNVILLALVGFFVNGPYALITTAVSAELGTHPSLEGNSKATATVTALIDGTGSIGAAIGPLLAGAIFITGWQNVFYSLIAANLFALLMLLRILFREWRRSLPRSLIDQQVM</sequence>
<dbReference type="GO" id="GO:0016020">
    <property type="term" value="C:membrane"/>
    <property type="evidence" value="ECO:0007669"/>
    <property type="project" value="UniProtKB-SubCell"/>
</dbReference>
<evidence type="ECO:0000256" key="11">
    <source>
        <dbReference type="SAM" id="Phobius"/>
    </source>
</evidence>
<dbReference type="InterPro" id="IPR036259">
    <property type="entry name" value="MFS_trans_sf"/>
</dbReference>
<evidence type="ECO:0000256" key="1">
    <source>
        <dbReference type="ARBA" id="ARBA00004141"/>
    </source>
</evidence>
<feature type="domain" description="Major facilitator superfamily (MFS) profile" evidence="12">
    <location>
        <begin position="31"/>
        <end position="509"/>
    </location>
</feature>
<evidence type="ECO:0000256" key="7">
    <source>
        <dbReference type="ARBA" id="ARBA00023136"/>
    </source>
</evidence>
<comment type="subcellular location">
    <subcellularLocation>
        <location evidence="1">Membrane</location>
        <topology evidence="1">Multi-pass membrane protein</topology>
    </subcellularLocation>
</comment>
<evidence type="ECO:0000313" key="13">
    <source>
        <dbReference type="EMBL" id="KAF6215786.1"/>
    </source>
</evidence>
<evidence type="ECO:0000256" key="3">
    <source>
        <dbReference type="ARBA" id="ARBA00022448"/>
    </source>
</evidence>
<dbReference type="PANTHER" id="PTHR43184:SF12">
    <property type="entry name" value="SUGAR PHOSPHATE EXCHANGER 3"/>
    <property type="match status" value="1"/>
</dbReference>
<name>A0A8S9Y621_APOLU</name>
<dbReference type="GO" id="GO:0022857">
    <property type="term" value="F:transmembrane transporter activity"/>
    <property type="evidence" value="ECO:0007669"/>
    <property type="project" value="InterPro"/>
</dbReference>
<dbReference type="AlphaFoldDB" id="A0A8S9Y621"/>
<dbReference type="Gene3D" id="1.20.1250.20">
    <property type="entry name" value="MFS general substrate transporter like domains"/>
    <property type="match status" value="2"/>
</dbReference>
<dbReference type="Pfam" id="PF07690">
    <property type="entry name" value="MFS_1"/>
    <property type="match status" value="1"/>
</dbReference>
<evidence type="ECO:0000313" key="14">
    <source>
        <dbReference type="Proteomes" id="UP000466442"/>
    </source>
</evidence>
<evidence type="ECO:0000256" key="4">
    <source>
        <dbReference type="ARBA" id="ARBA00022597"/>
    </source>
</evidence>
<feature type="transmembrane region" description="Helical" evidence="11">
    <location>
        <begin position="413"/>
        <end position="436"/>
    </location>
</feature>
<evidence type="ECO:0000256" key="8">
    <source>
        <dbReference type="ARBA" id="ARBA00041091"/>
    </source>
</evidence>
<protein>
    <recommendedName>
        <fullName evidence="8">Sugar phosphate exchanger 3</fullName>
    </recommendedName>
    <alternativeName>
        <fullName evidence="9">Solute carrier family 37 member 3</fullName>
    </alternativeName>
</protein>
<feature type="transmembrane region" description="Helical" evidence="11">
    <location>
        <begin position="100"/>
        <end position="117"/>
    </location>
</feature>
<evidence type="ECO:0000256" key="5">
    <source>
        <dbReference type="ARBA" id="ARBA00022692"/>
    </source>
</evidence>
<keyword evidence="3" id="KW-0813">Transport</keyword>
<dbReference type="PANTHER" id="PTHR43184">
    <property type="entry name" value="MAJOR FACILITATOR SUPERFAMILY TRANSPORTER 16, ISOFORM B"/>
    <property type="match status" value="1"/>
</dbReference>
<evidence type="ECO:0000256" key="9">
    <source>
        <dbReference type="ARBA" id="ARBA00042039"/>
    </source>
</evidence>
<dbReference type="PIRSF" id="PIRSF002808">
    <property type="entry name" value="Hexose_phosphate_transp"/>
    <property type="match status" value="1"/>
</dbReference>
<dbReference type="OrthoDB" id="3639251at2759"/>
<evidence type="ECO:0000256" key="10">
    <source>
        <dbReference type="SAM" id="MobiDB-lite"/>
    </source>
</evidence>
<feature type="transmembrane region" description="Helical" evidence="11">
    <location>
        <begin position="484"/>
        <end position="504"/>
    </location>
</feature>
<evidence type="ECO:0000259" key="12">
    <source>
        <dbReference type="PROSITE" id="PS50850"/>
    </source>
</evidence>
<dbReference type="FunFam" id="1.20.1250.20:FF:000028">
    <property type="entry name" value="Sugar phosphate exchanger 3 isoform 1"/>
    <property type="match status" value="1"/>
</dbReference>
<dbReference type="InterPro" id="IPR020846">
    <property type="entry name" value="MFS_dom"/>
</dbReference>
<keyword evidence="4" id="KW-0762">Sugar transport</keyword>
<proteinExistence type="inferred from homology"/>
<keyword evidence="5 11" id="KW-0812">Transmembrane</keyword>
<feature type="transmembrane region" description="Helical" evidence="11">
    <location>
        <begin position="384"/>
        <end position="401"/>
    </location>
</feature>
<comment type="caution">
    <text evidence="13">The sequence shown here is derived from an EMBL/GenBank/DDBJ whole genome shotgun (WGS) entry which is preliminary data.</text>
</comment>
<keyword evidence="6 11" id="KW-1133">Transmembrane helix</keyword>
<feature type="transmembrane region" description="Helical" evidence="11">
    <location>
        <begin position="219"/>
        <end position="238"/>
    </location>
</feature>
<keyword evidence="7 11" id="KW-0472">Membrane</keyword>
<feature type="region of interest" description="Disordered" evidence="10">
    <location>
        <begin position="248"/>
        <end position="304"/>
    </location>
</feature>
<comment type="similarity">
    <text evidence="2">Belongs to the major facilitator superfamily. Organophosphate:Pi antiporter (OPA) (TC 2.A.1.4) family.</text>
</comment>
<evidence type="ECO:0000256" key="2">
    <source>
        <dbReference type="ARBA" id="ARBA00009598"/>
    </source>
</evidence>
<feature type="transmembrane region" description="Helical" evidence="11">
    <location>
        <begin position="319"/>
        <end position="340"/>
    </location>
</feature>
<dbReference type="InterPro" id="IPR000849">
    <property type="entry name" value="Sugar_P_transporter"/>
</dbReference>
<dbReference type="Proteomes" id="UP000466442">
    <property type="component" value="Linkage Group LG1"/>
</dbReference>
<accession>A0A8S9Y621</accession>
<evidence type="ECO:0000256" key="6">
    <source>
        <dbReference type="ARBA" id="ARBA00022989"/>
    </source>
</evidence>
<feature type="compositionally biased region" description="Basic and acidic residues" evidence="10">
    <location>
        <begin position="280"/>
        <end position="297"/>
    </location>
</feature>
<dbReference type="InterPro" id="IPR011701">
    <property type="entry name" value="MFS"/>
</dbReference>
<organism evidence="13 14">
    <name type="scientific">Apolygus lucorum</name>
    <name type="common">Small green plant bug</name>
    <name type="synonym">Lygocoris lucorum</name>
    <dbReference type="NCBI Taxonomy" id="248454"/>
    <lineage>
        <taxon>Eukaryota</taxon>
        <taxon>Metazoa</taxon>
        <taxon>Ecdysozoa</taxon>
        <taxon>Arthropoda</taxon>
        <taxon>Hexapoda</taxon>
        <taxon>Insecta</taxon>
        <taxon>Pterygota</taxon>
        <taxon>Neoptera</taxon>
        <taxon>Paraneoptera</taxon>
        <taxon>Hemiptera</taxon>
        <taxon>Heteroptera</taxon>
        <taxon>Panheteroptera</taxon>
        <taxon>Cimicomorpha</taxon>
        <taxon>Miridae</taxon>
        <taxon>Mirini</taxon>
        <taxon>Apolygus</taxon>
    </lineage>
</organism>